<dbReference type="InterPro" id="IPR050232">
    <property type="entry name" value="FBL13/AtMIF1-like"/>
</dbReference>
<proteinExistence type="predicted"/>
<dbReference type="Gene3D" id="3.80.10.10">
    <property type="entry name" value="Ribonuclease Inhibitor"/>
    <property type="match status" value="1"/>
</dbReference>
<gene>
    <name evidence="2" type="ORF">PIB30_063724</name>
</gene>
<protein>
    <recommendedName>
        <fullName evidence="1">F-box domain-containing protein</fullName>
    </recommendedName>
</protein>
<dbReference type="InterPro" id="IPR036047">
    <property type="entry name" value="F-box-like_dom_sf"/>
</dbReference>
<accession>A0ABU6VKR9</accession>
<dbReference type="Proteomes" id="UP001341840">
    <property type="component" value="Unassembled WGS sequence"/>
</dbReference>
<dbReference type="PROSITE" id="PS50181">
    <property type="entry name" value="FBOX"/>
    <property type="match status" value="1"/>
</dbReference>
<dbReference type="CDD" id="cd22160">
    <property type="entry name" value="F-box_AtFBL13-like"/>
    <property type="match status" value="1"/>
</dbReference>
<keyword evidence="3" id="KW-1185">Reference proteome</keyword>
<evidence type="ECO:0000313" key="2">
    <source>
        <dbReference type="EMBL" id="MED6173871.1"/>
    </source>
</evidence>
<dbReference type="SUPFAM" id="SSF52058">
    <property type="entry name" value="L domain-like"/>
    <property type="match status" value="1"/>
</dbReference>
<dbReference type="SUPFAM" id="SSF81383">
    <property type="entry name" value="F-box domain"/>
    <property type="match status" value="1"/>
</dbReference>
<dbReference type="Gene3D" id="1.20.1280.50">
    <property type="match status" value="1"/>
</dbReference>
<dbReference type="PANTHER" id="PTHR31900:SF30">
    <property type="entry name" value="SUPERFAMILY PROTEIN, PUTATIVE-RELATED"/>
    <property type="match status" value="1"/>
</dbReference>
<dbReference type="InterPro" id="IPR032675">
    <property type="entry name" value="LRR_dom_sf"/>
</dbReference>
<evidence type="ECO:0000313" key="3">
    <source>
        <dbReference type="Proteomes" id="UP001341840"/>
    </source>
</evidence>
<comment type="caution">
    <text evidence="2">The sequence shown here is derived from an EMBL/GenBank/DDBJ whole genome shotgun (WGS) entry which is preliminary data.</text>
</comment>
<dbReference type="PANTHER" id="PTHR31900">
    <property type="entry name" value="F-BOX/RNI SUPERFAMILY PROTEIN-RELATED"/>
    <property type="match status" value="1"/>
</dbReference>
<name>A0ABU6VKR9_9FABA</name>
<evidence type="ECO:0000259" key="1">
    <source>
        <dbReference type="PROSITE" id="PS50181"/>
    </source>
</evidence>
<dbReference type="InterPro" id="IPR001810">
    <property type="entry name" value="F-box_dom"/>
</dbReference>
<dbReference type="InterPro" id="IPR053781">
    <property type="entry name" value="F-box_AtFBL13-like"/>
</dbReference>
<dbReference type="EMBL" id="JASCZI010151645">
    <property type="protein sequence ID" value="MED6173871.1"/>
    <property type="molecule type" value="Genomic_DNA"/>
</dbReference>
<reference evidence="2 3" key="1">
    <citation type="journal article" date="2023" name="Plants (Basel)">
        <title>Bridging the Gap: Combining Genomics and Transcriptomics Approaches to Understand Stylosanthes scabra, an Orphan Legume from the Brazilian Caatinga.</title>
        <authorList>
            <person name="Ferreira-Neto J.R.C."/>
            <person name="da Silva M.D."/>
            <person name="Binneck E."/>
            <person name="de Melo N.F."/>
            <person name="da Silva R.H."/>
            <person name="de Melo A.L.T.M."/>
            <person name="Pandolfi V."/>
            <person name="Bustamante F.O."/>
            <person name="Brasileiro-Vidal A.C."/>
            <person name="Benko-Iseppon A.M."/>
        </authorList>
    </citation>
    <scope>NUCLEOTIDE SEQUENCE [LARGE SCALE GENOMIC DNA]</scope>
    <source>
        <tissue evidence="2">Leaves</tissue>
    </source>
</reference>
<dbReference type="Pfam" id="PF24758">
    <property type="entry name" value="LRR_At5g56370"/>
    <property type="match status" value="1"/>
</dbReference>
<feature type="domain" description="F-box" evidence="1">
    <location>
        <begin position="26"/>
        <end position="62"/>
    </location>
</feature>
<organism evidence="2 3">
    <name type="scientific">Stylosanthes scabra</name>
    <dbReference type="NCBI Taxonomy" id="79078"/>
    <lineage>
        <taxon>Eukaryota</taxon>
        <taxon>Viridiplantae</taxon>
        <taxon>Streptophyta</taxon>
        <taxon>Embryophyta</taxon>
        <taxon>Tracheophyta</taxon>
        <taxon>Spermatophyta</taxon>
        <taxon>Magnoliopsida</taxon>
        <taxon>eudicotyledons</taxon>
        <taxon>Gunneridae</taxon>
        <taxon>Pentapetalae</taxon>
        <taxon>rosids</taxon>
        <taxon>fabids</taxon>
        <taxon>Fabales</taxon>
        <taxon>Fabaceae</taxon>
        <taxon>Papilionoideae</taxon>
        <taxon>50 kb inversion clade</taxon>
        <taxon>dalbergioids sensu lato</taxon>
        <taxon>Dalbergieae</taxon>
        <taxon>Pterocarpus clade</taxon>
        <taxon>Stylosanthes</taxon>
    </lineage>
</organism>
<sequence length="485" mass="55559">MGLEKKRKKHCKGRGKGKGEEKVESSFSICDLPDAILHLIITSLPTKEAIRTSILSKRWQHLWKDISKIELEEGKPEERQQFIHFVTRLLVACNCSNLKKFSLSCNVGKDANLVNEWLCGFLNPKIEELSLQFEEIQEPLIFPNQLFTCATLTKFRLDMRHVFKLPSSIHFQCLQTLTLSNIIFPDTSSTQQLFSGCPALEVLFLTDCNWKNVQDVCIYSPLLRKIHIWENEEDILDDDDYYIDGLNVTNCCQVLIIGNNLKSFTYYGDCMNEYFLYRSTLVIDASIQVQLPPECYWDNDNTWEIASGNFTFRLLKMIPNMEKLTMSETSIMVLSRTTSLLGQLPLFCNLAELVLDPLSSIELSYAALLALLRNSPCLQVIKFKGGLSLAKDDENCIFDPLPLCFSTTLKTIEINGITGKKDELCAIKILLQAASVLDKLCIQCYWHSFDLDDNDIGLKMSKELYKQILKYPKRSMDCKIVFQYS</sequence>
<dbReference type="Pfam" id="PF00646">
    <property type="entry name" value="F-box"/>
    <property type="match status" value="1"/>
</dbReference>
<dbReference type="InterPro" id="IPR055411">
    <property type="entry name" value="LRR_FXL15/At3g58940/PEG3-like"/>
</dbReference>